<dbReference type="Proteomes" id="UP000285286">
    <property type="component" value="Unassembled WGS sequence"/>
</dbReference>
<evidence type="ECO:0008006" key="4">
    <source>
        <dbReference type="Google" id="ProtNLM"/>
    </source>
</evidence>
<keyword evidence="3" id="KW-1185">Reference proteome</keyword>
<comment type="caution">
    <text evidence="2">The sequence shown here is derived from an EMBL/GenBank/DDBJ whole genome shotgun (WGS) entry which is preliminary data.</text>
</comment>
<organism evidence="2 3">
    <name type="scientific">Pseudomonas vranovensis</name>
    <dbReference type="NCBI Taxonomy" id="321661"/>
    <lineage>
        <taxon>Bacteria</taxon>
        <taxon>Pseudomonadati</taxon>
        <taxon>Pseudomonadota</taxon>
        <taxon>Gammaproteobacteria</taxon>
        <taxon>Pseudomonadales</taxon>
        <taxon>Pseudomonadaceae</taxon>
        <taxon>Pseudomonas</taxon>
    </lineage>
</organism>
<proteinExistence type="predicted"/>
<name>A0A423DSS8_9PSED</name>
<reference evidence="2 3" key="1">
    <citation type="submission" date="2016-10" db="EMBL/GenBank/DDBJ databases">
        <title>Comparative genome analysis of multiple Pseudomonas spp. focuses on biocontrol and plant growth promoting traits.</title>
        <authorList>
            <person name="Tao X.-Y."/>
            <person name="Taylor C.G."/>
        </authorList>
    </citation>
    <scope>NUCLEOTIDE SEQUENCE [LARGE SCALE GENOMIC DNA]</scope>
    <source>
        <strain evidence="2 3">15D11</strain>
    </source>
</reference>
<dbReference type="AlphaFoldDB" id="A0A423DSS8"/>
<dbReference type="EMBL" id="MOAM01000016">
    <property type="protein sequence ID" value="ROL74796.1"/>
    <property type="molecule type" value="Genomic_DNA"/>
</dbReference>
<evidence type="ECO:0000256" key="1">
    <source>
        <dbReference type="SAM" id="SignalP"/>
    </source>
</evidence>
<feature type="signal peptide" evidence="1">
    <location>
        <begin position="1"/>
        <end position="22"/>
    </location>
</feature>
<accession>A0A423DSS8</accession>
<feature type="chain" id="PRO_5019481749" description="Type 1 fimbrial protein" evidence="1">
    <location>
        <begin position="23"/>
        <end position="125"/>
    </location>
</feature>
<evidence type="ECO:0000313" key="3">
    <source>
        <dbReference type="Proteomes" id="UP000285286"/>
    </source>
</evidence>
<dbReference type="RefSeq" id="WP_123565848.1">
    <property type="nucleotide sequence ID" value="NZ_MOAM01000016.1"/>
</dbReference>
<sequence>MKSKYVAIAAGLLLGLNGACMAATPVAQGVINFTGSIVESPCTPSARAGGLNLSDCPAQARGTRIELQQVVPQASVTSPDHAPVNVRLVADSGTAGRYYNQQYALLDASGKALSSGAYLITLTTP</sequence>
<gene>
    <name evidence="2" type="ORF">BHU25_11350</name>
</gene>
<protein>
    <recommendedName>
        <fullName evidence="4">Type 1 fimbrial protein</fullName>
    </recommendedName>
</protein>
<evidence type="ECO:0000313" key="2">
    <source>
        <dbReference type="EMBL" id="ROL74796.1"/>
    </source>
</evidence>
<keyword evidence="1" id="KW-0732">Signal</keyword>